<name>A0A2T4B6K7_9HYPO</name>
<dbReference type="GeneID" id="36601668"/>
<dbReference type="OrthoDB" id="5231661at2759"/>
<dbReference type="AlphaFoldDB" id="A0A2T4B6K7"/>
<accession>A0A2T4B6K7</accession>
<organism evidence="1 2">
    <name type="scientific">Trichoderma citrinoviride</name>
    <dbReference type="NCBI Taxonomy" id="58853"/>
    <lineage>
        <taxon>Eukaryota</taxon>
        <taxon>Fungi</taxon>
        <taxon>Dikarya</taxon>
        <taxon>Ascomycota</taxon>
        <taxon>Pezizomycotina</taxon>
        <taxon>Sordariomycetes</taxon>
        <taxon>Hypocreomycetidae</taxon>
        <taxon>Hypocreales</taxon>
        <taxon>Hypocreaceae</taxon>
        <taxon>Trichoderma</taxon>
    </lineage>
</organism>
<protein>
    <submittedName>
        <fullName evidence="1">Uncharacterized protein</fullName>
    </submittedName>
</protein>
<proteinExistence type="predicted"/>
<dbReference type="Proteomes" id="UP000241546">
    <property type="component" value="Unassembled WGS sequence"/>
</dbReference>
<evidence type="ECO:0000313" key="1">
    <source>
        <dbReference type="EMBL" id="PTB64940.1"/>
    </source>
</evidence>
<gene>
    <name evidence="1" type="ORF">BBK36DRAFT_1142864</name>
</gene>
<evidence type="ECO:0000313" key="2">
    <source>
        <dbReference type="Proteomes" id="UP000241546"/>
    </source>
</evidence>
<reference evidence="2" key="1">
    <citation type="submission" date="2016-07" db="EMBL/GenBank/DDBJ databases">
        <title>Multiple horizontal gene transfer events from other fungi enriched the ability of initially mycotrophic Trichoderma (Ascomycota) to feed on dead plant biomass.</title>
        <authorList>
            <consortium name="DOE Joint Genome Institute"/>
            <person name="Atanasova L."/>
            <person name="Chenthamara K."/>
            <person name="Zhang J."/>
            <person name="Grujic M."/>
            <person name="Henrissat B."/>
            <person name="Kuo A."/>
            <person name="Aerts A."/>
            <person name="Salamov A."/>
            <person name="Lipzen A."/>
            <person name="Labutti K."/>
            <person name="Barry K."/>
            <person name="Miao Y."/>
            <person name="Rahimi M.J."/>
            <person name="Shen Q."/>
            <person name="Grigoriev I.V."/>
            <person name="Kubicek C.P."/>
            <person name="Druzhinina I.S."/>
        </authorList>
    </citation>
    <scope>NUCLEOTIDE SEQUENCE [LARGE SCALE GENOMIC DNA]</scope>
    <source>
        <strain evidence="2">TUCIM 6016</strain>
    </source>
</reference>
<sequence length="111" mass="12776">MASALQTDSLIMMRNISTSIAYNPQRQPQSYQAIARHRNSVRNFANYASLRSKPLNNDELPSFSFEGPGMSRNVKIFVIAVLSIFGTIETWVWCKGIYRWWNGAQKEEKED</sequence>
<dbReference type="RefSeq" id="XP_024748260.1">
    <property type="nucleotide sequence ID" value="XM_024893550.1"/>
</dbReference>
<dbReference type="EMBL" id="KZ680216">
    <property type="protein sequence ID" value="PTB64940.1"/>
    <property type="molecule type" value="Genomic_DNA"/>
</dbReference>
<keyword evidence="2" id="KW-1185">Reference proteome</keyword>